<dbReference type="Gene3D" id="3.10.20.30">
    <property type="match status" value="1"/>
</dbReference>
<feature type="domain" description="TGS" evidence="2">
    <location>
        <begin position="92"/>
        <end position="131"/>
    </location>
</feature>
<keyword evidence="1" id="KW-1133">Transmembrane helix</keyword>
<sequence>MPSDDDSGGIVAGGLGVTGNNVAAAAGGDGFDGSNDSYGGTADGVLFLMVVMIPTADRVFLIVVMVAMYVSGGDLMYHMQRQRRLPEDHARYTKPKGQLPDYESPVVLKNGLNSIEDFCNQLHKSIMKEFKQISRNQMID</sequence>
<name>A7S8U8_NEMVE</name>
<dbReference type="InterPro" id="IPR004095">
    <property type="entry name" value="TGS"/>
</dbReference>
<accession>A7S8U8</accession>
<evidence type="ECO:0000256" key="1">
    <source>
        <dbReference type="SAM" id="Phobius"/>
    </source>
</evidence>
<keyword evidence="1" id="KW-0812">Transmembrane</keyword>
<keyword evidence="4" id="KW-1185">Reference proteome</keyword>
<keyword evidence="1" id="KW-0472">Membrane</keyword>
<feature type="transmembrane region" description="Helical" evidence="1">
    <location>
        <begin position="59"/>
        <end position="77"/>
    </location>
</feature>
<dbReference type="STRING" id="45351.A7S8U8"/>
<dbReference type="HOGENOM" id="CLU_1837484_0_0_1"/>
<dbReference type="InParanoid" id="A7S8U8"/>
<organism evidence="3 4">
    <name type="scientific">Nematostella vectensis</name>
    <name type="common">Starlet sea anemone</name>
    <dbReference type="NCBI Taxonomy" id="45351"/>
    <lineage>
        <taxon>Eukaryota</taxon>
        <taxon>Metazoa</taxon>
        <taxon>Cnidaria</taxon>
        <taxon>Anthozoa</taxon>
        <taxon>Hexacorallia</taxon>
        <taxon>Actiniaria</taxon>
        <taxon>Edwardsiidae</taxon>
        <taxon>Nematostella</taxon>
    </lineage>
</organism>
<reference evidence="3 4" key="1">
    <citation type="journal article" date="2007" name="Science">
        <title>Sea anemone genome reveals ancestral eumetazoan gene repertoire and genomic organization.</title>
        <authorList>
            <person name="Putnam N.H."/>
            <person name="Srivastava M."/>
            <person name="Hellsten U."/>
            <person name="Dirks B."/>
            <person name="Chapman J."/>
            <person name="Salamov A."/>
            <person name="Terry A."/>
            <person name="Shapiro H."/>
            <person name="Lindquist E."/>
            <person name="Kapitonov V.V."/>
            <person name="Jurka J."/>
            <person name="Genikhovich G."/>
            <person name="Grigoriev I.V."/>
            <person name="Lucas S.M."/>
            <person name="Steele R.E."/>
            <person name="Finnerty J.R."/>
            <person name="Technau U."/>
            <person name="Martindale M.Q."/>
            <person name="Rokhsar D.S."/>
        </authorList>
    </citation>
    <scope>NUCLEOTIDE SEQUENCE [LARGE SCALE GENOMIC DNA]</scope>
    <source>
        <strain evidence="4">CH2 X CH6</strain>
    </source>
</reference>
<dbReference type="Gene3D" id="3.30.200.20">
    <property type="entry name" value="Phosphorylase Kinase, domain 1"/>
    <property type="match status" value="1"/>
</dbReference>
<dbReference type="Proteomes" id="UP000001593">
    <property type="component" value="Unassembled WGS sequence"/>
</dbReference>
<evidence type="ECO:0000313" key="3">
    <source>
        <dbReference type="EMBL" id="EDO39891.1"/>
    </source>
</evidence>
<evidence type="ECO:0000259" key="2">
    <source>
        <dbReference type="Pfam" id="PF02824"/>
    </source>
</evidence>
<gene>
    <name evidence="3" type="ORF">NEMVEDRAFT_v1g243641</name>
</gene>
<dbReference type="eggNOG" id="KOG1487">
    <property type="taxonomic scope" value="Eukaryota"/>
</dbReference>
<dbReference type="AlphaFoldDB" id="A7S8U8"/>
<proteinExistence type="predicted"/>
<dbReference type="Pfam" id="PF02824">
    <property type="entry name" value="TGS"/>
    <property type="match status" value="1"/>
</dbReference>
<protein>
    <recommendedName>
        <fullName evidence="2">TGS domain-containing protein</fullName>
    </recommendedName>
</protein>
<dbReference type="EMBL" id="DS469599">
    <property type="protein sequence ID" value="EDO39891.1"/>
    <property type="molecule type" value="Genomic_DNA"/>
</dbReference>
<evidence type="ECO:0000313" key="4">
    <source>
        <dbReference type="Proteomes" id="UP000001593"/>
    </source>
</evidence>
<dbReference type="Gene3D" id="1.10.510.10">
    <property type="entry name" value="Transferase(Phosphotransferase) domain 1"/>
    <property type="match status" value="1"/>
</dbReference>
<dbReference type="InterPro" id="IPR012675">
    <property type="entry name" value="Beta-grasp_dom_sf"/>
</dbReference>